<gene>
    <name evidence="1" type="ORF">LCGC14_2140380</name>
</gene>
<dbReference type="AlphaFoldDB" id="A0A0F9DYU7"/>
<accession>A0A0F9DYU7</accession>
<reference evidence="1" key="1">
    <citation type="journal article" date="2015" name="Nature">
        <title>Complex archaea that bridge the gap between prokaryotes and eukaryotes.</title>
        <authorList>
            <person name="Spang A."/>
            <person name="Saw J.H."/>
            <person name="Jorgensen S.L."/>
            <person name="Zaremba-Niedzwiedzka K."/>
            <person name="Martijn J."/>
            <person name="Lind A.E."/>
            <person name="van Eijk R."/>
            <person name="Schleper C."/>
            <person name="Guy L."/>
            <person name="Ettema T.J."/>
        </authorList>
    </citation>
    <scope>NUCLEOTIDE SEQUENCE</scope>
</reference>
<dbReference type="EMBL" id="LAZR01027057">
    <property type="protein sequence ID" value="KKL66899.1"/>
    <property type="molecule type" value="Genomic_DNA"/>
</dbReference>
<comment type="caution">
    <text evidence="1">The sequence shown here is derived from an EMBL/GenBank/DDBJ whole genome shotgun (WGS) entry which is preliminary data.</text>
</comment>
<organism evidence="1">
    <name type="scientific">marine sediment metagenome</name>
    <dbReference type="NCBI Taxonomy" id="412755"/>
    <lineage>
        <taxon>unclassified sequences</taxon>
        <taxon>metagenomes</taxon>
        <taxon>ecological metagenomes</taxon>
    </lineage>
</organism>
<sequence length="125" mass="13721">MAVVMKIVSVGEDHLACHTWDWDSGVEGTTELLVAKRWLLRRSPFDPSMGGSPRDGIEYTYISNQERDADTGTEVVREIVVPRFVAADVIEAEPAPIGGTGVTVTAPVPWQMLSDGRMWAQKYGS</sequence>
<proteinExistence type="predicted"/>
<evidence type="ECO:0000313" key="1">
    <source>
        <dbReference type="EMBL" id="KKL66899.1"/>
    </source>
</evidence>
<name>A0A0F9DYU7_9ZZZZ</name>
<protein>
    <submittedName>
        <fullName evidence="1">Uncharacterized protein</fullName>
    </submittedName>
</protein>